<dbReference type="InterPro" id="IPR019166">
    <property type="entry name" value="MIC26/MIC27"/>
</dbReference>
<sequence length="246" mass="27233">MAFAPTLRRRAVPLVVLSTGLALYPKRSLFAETLEDVRSSRKPIYDVPADARATPQDIHDTTIATTSPVPPNPSRPSPTDRLAAQVKETRLFLHKYAVKAEDGVNNTMTRFLQLESDFTSTIASLAPPKGSNERVLPGAVYVLVAAMAGSIITRNRNILLRATVPLAAGVTTSYYALPITTRNVGDLIWKYEEKYPVIRDSHLRVKERVSYFVQTGIAHSKMGIGMAEEKVTEAREKVEDWVKKGK</sequence>
<gene>
    <name evidence="3" type="ORF">BDZ85DRAFT_284848</name>
</gene>
<keyword evidence="1" id="KW-0472">Membrane</keyword>
<dbReference type="AlphaFoldDB" id="A0A6A6G2J7"/>
<comment type="subunit">
    <text evidence="1">Component of the mitochondrial contact site and cristae organizing system (MICOS) complex.</text>
</comment>
<dbReference type="OrthoDB" id="2399148at2759"/>
<accession>A0A6A6G2J7</accession>
<feature type="region of interest" description="Disordered" evidence="2">
    <location>
        <begin position="58"/>
        <end position="80"/>
    </location>
</feature>
<comment type="function">
    <text evidence="1">Component of the MICOS complex, a large protein complex of the mitochondrial inner membrane that plays crucial roles in the maintenance of crista junctions, inner membrane architecture, and formation of contact sites to the outer membrane.</text>
</comment>
<dbReference type="GO" id="GO:0061617">
    <property type="term" value="C:MICOS complex"/>
    <property type="evidence" value="ECO:0007669"/>
    <property type="project" value="UniProtKB-UniRule"/>
</dbReference>
<dbReference type="EMBL" id="ML992514">
    <property type="protein sequence ID" value="KAF2219874.1"/>
    <property type="molecule type" value="Genomic_DNA"/>
</dbReference>
<dbReference type="InterPro" id="IPR033181">
    <property type="entry name" value="Mic26_fungi"/>
</dbReference>
<dbReference type="Proteomes" id="UP000799538">
    <property type="component" value="Unassembled WGS sequence"/>
</dbReference>
<keyword evidence="1" id="KW-0999">Mitochondrion inner membrane</keyword>
<name>A0A6A6G2J7_9PEZI</name>
<dbReference type="GO" id="GO:0044284">
    <property type="term" value="C:mitochondrial crista junction"/>
    <property type="evidence" value="ECO:0007669"/>
    <property type="project" value="TreeGrafter"/>
</dbReference>
<dbReference type="GO" id="GO:0042407">
    <property type="term" value="P:cristae formation"/>
    <property type="evidence" value="ECO:0007669"/>
    <property type="project" value="InterPro"/>
</dbReference>
<dbReference type="Pfam" id="PF09769">
    <property type="entry name" value="ApoO"/>
    <property type="match status" value="1"/>
</dbReference>
<evidence type="ECO:0000313" key="3">
    <source>
        <dbReference type="EMBL" id="KAF2219874.1"/>
    </source>
</evidence>
<proteinExistence type="predicted"/>
<keyword evidence="4" id="KW-1185">Reference proteome</keyword>
<dbReference type="PANTHER" id="PTHR28268">
    <property type="entry name" value="MICOS SUBUNIT MIC26"/>
    <property type="match status" value="1"/>
</dbReference>
<evidence type="ECO:0000313" key="4">
    <source>
        <dbReference type="Proteomes" id="UP000799538"/>
    </source>
</evidence>
<protein>
    <recommendedName>
        <fullName evidence="1">MICOS complex subunit</fullName>
    </recommendedName>
</protein>
<evidence type="ECO:0000256" key="1">
    <source>
        <dbReference type="RuleBase" id="RU363021"/>
    </source>
</evidence>
<reference evidence="4" key="1">
    <citation type="journal article" date="2020" name="Stud. Mycol.">
        <title>101 Dothideomycetes genomes: A test case for predicting lifestyles and emergence of pathogens.</title>
        <authorList>
            <person name="Haridas S."/>
            <person name="Albert R."/>
            <person name="Binder M."/>
            <person name="Bloem J."/>
            <person name="LaButti K."/>
            <person name="Salamov A."/>
            <person name="Andreopoulos B."/>
            <person name="Baker S."/>
            <person name="Barry K."/>
            <person name="Bills G."/>
            <person name="Bluhm B."/>
            <person name="Cannon C."/>
            <person name="Castanera R."/>
            <person name="Culley D."/>
            <person name="Daum C."/>
            <person name="Ezra D."/>
            <person name="Gonzalez J."/>
            <person name="Henrissat B."/>
            <person name="Kuo A."/>
            <person name="Liang C."/>
            <person name="Lipzen A."/>
            <person name="Lutzoni F."/>
            <person name="Magnuson J."/>
            <person name="Mondo S."/>
            <person name="Nolan M."/>
            <person name="Ohm R."/>
            <person name="Pangilinan J."/>
            <person name="Park H.-J."/>
            <person name="Ramirez L."/>
            <person name="Alfaro M."/>
            <person name="Sun H."/>
            <person name="Tritt A."/>
            <person name="Yoshinaga Y."/>
            <person name="Zwiers L.-H."/>
            <person name="Turgeon B."/>
            <person name="Goodwin S."/>
            <person name="Spatafora J."/>
            <person name="Crous P."/>
            <person name="Grigoriev I."/>
        </authorList>
    </citation>
    <scope>NUCLEOTIDE SEQUENCE [LARGE SCALE GENOMIC DNA]</scope>
    <source>
        <strain evidence="4">CECT 20119</strain>
    </source>
</reference>
<organism evidence="3 4">
    <name type="scientific">Elsinoe ampelina</name>
    <dbReference type="NCBI Taxonomy" id="302913"/>
    <lineage>
        <taxon>Eukaryota</taxon>
        <taxon>Fungi</taxon>
        <taxon>Dikarya</taxon>
        <taxon>Ascomycota</taxon>
        <taxon>Pezizomycotina</taxon>
        <taxon>Dothideomycetes</taxon>
        <taxon>Dothideomycetidae</taxon>
        <taxon>Myriangiales</taxon>
        <taxon>Elsinoaceae</taxon>
        <taxon>Elsinoe</taxon>
    </lineage>
</organism>
<evidence type="ECO:0000256" key="2">
    <source>
        <dbReference type="SAM" id="MobiDB-lite"/>
    </source>
</evidence>
<comment type="subcellular location">
    <subcellularLocation>
        <location evidence="1">Mitochondrion inner membrane</location>
    </subcellularLocation>
</comment>
<dbReference type="PANTHER" id="PTHR28268:SF1">
    <property type="entry name" value="MICOS SUBUNIT MIC26"/>
    <property type="match status" value="1"/>
</dbReference>
<keyword evidence="1" id="KW-0496">Mitochondrion</keyword>